<comment type="similarity">
    <text evidence="1">Belongs to the AAR2 family.</text>
</comment>
<dbReference type="OrthoDB" id="201752at2759"/>
<evidence type="ECO:0000259" key="5">
    <source>
        <dbReference type="Pfam" id="PF20981"/>
    </source>
</evidence>
<evidence type="ECO:0000313" key="7">
    <source>
        <dbReference type="Proteomes" id="UP000594262"/>
    </source>
</evidence>
<accession>A0A7M5X7X9</accession>
<evidence type="ECO:0000259" key="4">
    <source>
        <dbReference type="Pfam" id="PF05282"/>
    </source>
</evidence>
<feature type="domain" description="AAR2 N-terminal" evidence="5">
    <location>
        <begin position="10"/>
        <end position="133"/>
    </location>
</feature>
<evidence type="ECO:0000256" key="3">
    <source>
        <dbReference type="ARBA" id="ARBA00030625"/>
    </source>
</evidence>
<dbReference type="InterPro" id="IPR033647">
    <property type="entry name" value="Aar2_N"/>
</dbReference>
<dbReference type="Proteomes" id="UP000594262">
    <property type="component" value="Unplaced"/>
</dbReference>
<name>A0A7M5X7X9_9CNID</name>
<dbReference type="CDD" id="cd13778">
    <property type="entry name" value="Aar2_C"/>
    <property type="match status" value="1"/>
</dbReference>
<proteinExistence type="inferred from homology"/>
<evidence type="ECO:0000256" key="1">
    <source>
        <dbReference type="ARBA" id="ARBA00006281"/>
    </source>
</evidence>
<dbReference type="AlphaFoldDB" id="A0A7M5X7X9"/>
<dbReference type="EnsemblMetazoa" id="CLYHEMT018658.1">
    <property type="protein sequence ID" value="CLYHEMP018658.1"/>
    <property type="gene ID" value="CLYHEMG018658"/>
</dbReference>
<evidence type="ECO:0000256" key="2">
    <source>
        <dbReference type="ARBA" id="ARBA00016372"/>
    </source>
</evidence>
<keyword evidence="7" id="KW-1185">Reference proteome</keyword>
<dbReference type="PANTHER" id="PTHR12689">
    <property type="entry name" value="A1 CISTRON SPLICING FACTOR AAR2-RELATED"/>
    <property type="match status" value="1"/>
</dbReference>
<dbReference type="InterPro" id="IPR038516">
    <property type="entry name" value="AAR2_N_sf"/>
</dbReference>
<dbReference type="InterPro" id="IPR007946">
    <property type="entry name" value="AAR2"/>
</dbReference>
<dbReference type="Gene3D" id="2.60.34.20">
    <property type="match status" value="1"/>
</dbReference>
<dbReference type="GO" id="GO:0000244">
    <property type="term" value="P:spliceosomal tri-snRNP complex assembly"/>
    <property type="evidence" value="ECO:0007669"/>
    <property type="project" value="TreeGrafter"/>
</dbReference>
<dbReference type="Gene3D" id="1.25.40.550">
    <property type="entry name" value="Aar2, C-terminal domain-like"/>
    <property type="match status" value="1"/>
</dbReference>
<dbReference type="InterPro" id="IPR038514">
    <property type="entry name" value="AAR2_C_sf"/>
</dbReference>
<reference evidence="6" key="1">
    <citation type="submission" date="2021-01" db="UniProtKB">
        <authorList>
            <consortium name="EnsemblMetazoa"/>
        </authorList>
    </citation>
    <scope>IDENTIFICATION</scope>
</reference>
<protein>
    <recommendedName>
        <fullName evidence="2">Protein AAR2 homolog</fullName>
    </recommendedName>
    <alternativeName>
        <fullName evidence="3">AAR2 splicing factor homolog</fullName>
    </alternativeName>
</protein>
<feature type="domain" description="AAR2 C-terminal" evidence="4">
    <location>
        <begin position="181"/>
        <end position="303"/>
    </location>
</feature>
<organism evidence="6 7">
    <name type="scientific">Clytia hemisphaerica</name>
    <dbReference type="NCBI Taxonomy" id="252671"/>
    <lineage>
        <taxon>Eukaryota</taxon>
        <taxon>Metazoa</taxon>
        <taxon>Cnidaria</taxon>
        <taxon>Hydrozoa</taxon>
        <taxon>Hydroidolina</taxon>
        <taxon>Leptothecata</taxon>
        <taxon>Obeliida</taxon>
        <taxon>Clytiidae</taxon>
        <taxon>Clytia</taxon>
    </lineage>
</organism>
<dbReference type="Pfam" id="PF05282">
    <property type="entry name" value="AAR2"/>
    <property type="match status" value="1"/>
</dbReference>
<sequence>MHEQEKDNCILALQNIPKGCELGIDYHSWYVGERFKGISNISPGFHFVFVRVTDKYGEMAPRSGFFVYMNPGEIISKSFKQDDEEFEPIQGNISIDEMKGLLAQMAPYPYKECQLWTQLTCHVSSPLLKRLQPASKKVCSYTEVALEKDKVTAGRLGRMLMKTDTRTIELESKDDDNRINFTKIPNPESMIGSDLTKNIMDSSVCLEALIKAIPEGEVGLLGEIQLAYVTFILGQVYDAFEHWKQLLSLIGGCMNALTKRSSFYEKFIDVIGLQLDEIPQDFFLEINPQKNVIFLIFQVRNFISISF</sequence>
<dbReference type="Pfam" id="PF20981">
    <property type="entry name" value="AAR2_1st"/>
    <property type="match status" value="1"/>
</dbReference>
<dbReference type="InterPro" id="IPR033648">
    <property type="entry name" value="AAR2_C"/>
</dbReference>
<evidence type="ECO:0000313" key="6">
    <source>
        <dbReference type="EnsemblMetazoa" id="CLYHEMP018658.1"/>
    </source>
</evidence>
<dbReference type="CDD" id="cd13777">
    <property type="entry name" value="Aar2_N"/>
    <property type="match status" value="1"/>
</dbReference>
<dbReference type="PANTHER" id="PTHR12689:SF4">
    <property type="entry name" value="PROTEIN AAR2 HOMOLOG"/>
    <property type="match status" value="1"/>
</dbReference>